<dbReference type="Proteomes" id="UP000554482">
    <property type="component" value="Unassembled WGS sequence"/>
</dbReference>
<feature type="domain" description="Glutaredoxin" evidence="1">
    <location>
        <begin position="162"/>
        <end position="229"/>
    </location>
</feature>
<comment type="caution">
    <text evidence="2">The sequence shown here is derived from an EMBL/GenBank/DDBJ whole genome shotgun (WGS) entry which is preliminary data.</text>
</comment>
<dbReference type="Gene3D" id="3.40.30.10">
    <property type="entry name" value="Glutaredoxin"/>
    <property type="match status" value="1"/>
</dbReference>
<evidence type="ECO:0000313" key="2">
    <source>
        <dbReference type="EMBL" id="KAF5190181.1"/>
    </source>
</evidence>
<protein>
    <submittedName>
        <fullName evidence="2">Glutaredoxin domain-containing cysteine-rich protein</fullName>
    </submittedName>
</protein>
<evidence type="ECO:0000259" key="1">
    <source>
        <dbReference type="Pfam" id="PF00462"/>
    </source>
</evidence>
<dbReference type="Pfam" id="PF23733">
    <property type="entry name" value="GRXCR1-2_C"/>
    <property type="match status" value="1"/>
</dbReference>
<dbReference type="AlphaFoldDB" id="A0A7J6VZ78"/>
<dbReference type="EMBL" id="JABWDY010024517">
    <property type="protein sequence ID" value="KAF5190181.1"/>
    <property type="molecule type" value="Genomic_DNA"/>
</dbReference>
<dbReference type="Pfam" id="PF00462">
    <property type="entry name" value="Glutaredoxin"/>
    <property type="match status" value="1"/>
</dbReference>
<dbReference type="OrthoDB" id="423313at2759"/>
<dbReference type="PROSITE" id="PS51354">
    <property type="entry name" value="GLUTAREDOXIN_2"/>
    <property type="match status" value="1"/>
</dbReference>
<dbReference type="SUPFAM" id="SSF52833">
    <property type="entry name" value="Thioredoxin-like"/>
    <property type="match status" value="1"/>
</dbReference>
<proteinExistence type="predicted"/>
<dbReference type="PANTHER" id="PTHR45669">
    <property type="entry name" value="GLUTAREDOXIN DOMAIN-CONTAINING CYSTEINE-RICH PROTEIN CG12206-RELATED"/>
    <property type="match status" value="1"/>
</dbReference>
<sequence>MAGLDAEDFDHSATIPTLSKPSSLILIDDRRCYSFESANVTSKKSNLDPIKTSSVHEKPKILGDLLKSTKLKSFEIDDDEDDKEEEEVPVENVTKPLWQHLSEELILADMDPNVVSSFRKAESSRKSGFNLLNKTKSSVYDAKVSPLFEYNVELPGTEDRIVIYFTSLRGIRRTYEDCCVVRTIFKGLRVPVDERDISMDSAYRNELQCALDKNKVALSLPQVFVKGKYLGGVEKVKQLHEDGELAKFVEGFPVQDPGFVCENCGDARFVPCSNCNGSRKVYMEEEGQLRRCSNCNENGLIRCPSCCS</sequence>
<dbReference type="InterPro" id="IPR036249">
    <property type="entry name" value="Thioredoxin-like_sf"/>
</dbReference>
<keyword evidence="3" id="KW-1185">Reference proteome</keyword>
<accession>A0A7J6VZ78</accession>
<gene>
    <name evidence="2" type="ORF">FRX31_020230</name>
</gene>
<name>A0A7J6VZ78_THATH</name>
<reference evidence="2 3" key="1">
    <citation type="submission" date="2020-06" db="EMBL/GenBank/DDBJ databases">
        <title>Transcriptomic and genomic resources for Thalictrum thalictroides and T. hernandezii: Facilitating candidate gene discovery in an emerging model plant lineage.</title>
        <authorList>
            <person name="Arias T."/>
            <person name="Riano-Pachon D.M."/>
            <person name="Di Stilio V.S."/>
        </authorList>
    </citation>
    <scope>NUCLEOTIDE SEQUENCE [LARGE SCALE GENOMIC DNA]</scope>
    <source>
        <strain evidence="3">cv. WT478/WT964</strain>
        <tissue evidence="2">Leaves</tissue>
    </source>
</reference>
<evidence type="ECO:0000313" key="3">
    <source>
        <dbReference type="Proteomes" id="UP000554482"/>
    </source>
</evidence>
<organism evidence="2 3">
    <name type="scientific">Thalictrum thalictroides</name>
    <name type="common">Rue-anemone</name>
    <name type="synonym">Anemone thalictroides</name>
    <dbReference type="NCBI Taxonomy" id="46969"/>
    <lineage>
        <taxon>Eukaryota</taxon>
        <taxon>Viridiplantae</taxon>
        <taxon>Streptophyta</taxon>
        <taxon>Embryophyta</taxon>
        <taxon>Tracheophyta</taxon>
        <taxon>Spermatophyta</taxon>
        <taxon>Magnoliopsida</taxon>
        <taxon>Ranunculales</taxon>
        <taxon>Ranunculaceae</taxon>
        <taxon>Thalictroideae</taxon>
        <taxon>Thalictrum</taxon>
    </lineage>
</organism>
<dbReference type="CDD" id="cd03031">
    <property type="entry name" value="GRX_GRX_like"/>
    <property type="match status" value="1"/>
</dbReference>
<dbReference type="PANTHER" id="PTHR45669:SF18">
    <property type="entry name" value="GLUTAREDOXIN FAMILY PROTEIN"/>
    <property type="match status" value="1"/>
</dbReference>
<dbReference type="InterPro" id="IPR002109">
    <property type="entry name" value="Glutaredoxin"/>
</dbReference>